<reference evidence="7" key="1">
    <citation type="submission" date="2009-04" db="EMBL/GenBank/DDBJ databases">
        <authorList>
            <person name="Weinstock G."/>
            <person name="Sodergren E."/>
            <person name="Clifton S."/>
            <person name="Fulton L."/>
            <person name="Fulton B."/>
            <person name="Courtney L."/>
            <person name="Fronick C."/>
            <person name="Harrison M."/>
            <person name="Strong C."/>
            <person name="Farmer C."/>
            <person name="Delahaunty K."/>
            <person name="Markovic C."/>
            <person name="Hall O."/>
            <person name="Minx P."/>
            <person name="Tomlinson C."/>
            <person name="Mitreva M."/>
            <person name="Nelson J."/>
            <person name="Hou S."/>
            <person name="Wollam A."/>
            <person name="Pepin K.H."/>
            <person name="Johnson M."/>
            <person name="Bhonagiri V."/>
            <person name="Nash W.E."/>
            <person name="Warren W."/>
            <person name="Chinwalla A."/>
            <person name="Mardis E.R."/>
            <person name="Wilson R.K."/>
        </authorList>
    </citation>
    <scope>NUCLEOTIDE SEQUENCE [LARGE SCALE GENOMIC DNA]</scope>
    <source>
        <strain evidence="7">DSM 14600</strain>
    </source>
</reference>
<dbReference type="HOGENOM" id="CLU_076847_1_0_9"/>
<keyword evidence="2" id="KW-1003">Cell membrane</keyword>
<keyword evidence="5 6" id="KW-0472">Membrane</keyword>
<evidence type="ECO:0000256" key="1">
    <source>
        <dbReference type="ARBA" id="ARBA00004141"/>
    </source>
</evidence>
<dbReference type="PANTHER" id="PTHR34857:SF2">
    <property type="entry name" value="SLL0384 PROTEIN"/>
    <property type="match status" value="1"/>
</dbReference>
<gene>
    <name evidence="7" type="ORF">GCWU000342_02213</name>
</gene>
<evidence type="ECO:0000313" key="8">
    <source>
        <dbReference type="Proteomes" id="UP000003494"/>
    </source>
</evidence>
<evidence type="ECO:0000313" key="7">
    <source>
        <dbReference type="EMBL" id="EEP27518.1"/>
    </source>
</evidence>
<dbReference type="eggNOG" id="COG0619">
    <property type="taxonomic scope" value="Bacteria"/>
</dbReference>
<name>C4GDN9_9FIRM</name>
<dbReference type="STRING" id="626523.GCWU000342_02213"/>
<feature type="transmembrane region" description="Helical" evidence="6">
    <location>
        <begin position="21"/>
        <end position="49"/>
    </location>
</feature>
<keyword evidence="4 6" id="KW-1133">Transmembrane helix</keyword>
<evidence type="ECO:0000256" key="5">
    <source>
        <dbReference type="ARBA" id="ARBA00023136"/>
    </source>
</evidence>
<comment type="caution">
    <text evidence="7">The sequence shown here is derived from an EMBL/GenBank/DDBJ whole genome shotgun (WGS) entry which is preliminary data.</text>
</comment>
<dbReference type="EMBL" id="ACIP02000007">
    <property type="protein sequence ID" value="EEP27518.1"/>
    <property type="molecule type" value="Genomic_DNA"/>
</dbReference>
<keyword evidence="8" id="KW-1185">Reference proteome</keyword>
<dbReference type="Proteomes" id="UP000003494">
    <property type="component" value="Unassembled WGS sequence"/>
</dbReference>
<dbReference type="Pfam" id="PF02361">
    <property type="entry name" value="CbiQ"/>
    <property type="match status" value="1"/>
</dbReference>
<dbReference type="InterPro" id="IPR051611">
    <property type="entry name" value="ECF_transporter_component"/>
</dbReference>
<accession>C4GDN9</accession>
<keyword evidence="3 6" id="KW-0812">Transmembrane</keyword>
<feature type="transmembrane region" description="Helical" evidence="6">
    <location>
        <begin position="61"/>
        <end position="80"/>
    </location>
</feature>
<dbReference type="CDD" id="cd16914">
    <property type="entry name" value="EcfT"/>
    <property type="match status" value="1"/>
</dbReference>
<dbReference type="RefSeq" id="WP_006907189.1">
    <property type="nucleotide sequence ID" value="NZ_GG665867.1"/>
</dbReference>
<dbReference type="InterPro" id="IPR003339">
    <property type="entry name" value="ABC/ECF_trnsptr_transmembrane"/>
</dbReference>
<sequence>MSRDASVQKSFGLQFDPRAKIIILILCVISATIASSLLYESLLVLAIALFGCASGKVRRSLFCAAFYGAFYMLTLFVMSLEKGAFYTVFTSWLGLFYAVYPCAFLASVILSTTRVNEFLTAMNKAHIPNHVVIPLAVMLRYIPSVREDWAYIKDAMRLRDVTPSFLGFLRNPAMTVECLYVPLLMTASNAADELSAAAVTRGIENPKPRTSLLQIRFRGRDWIAVVLAACVLILGFCWGRIV</sequence>
<dbReference type="GO" id="GO:0005886">
    <property type="term" value="C:plasma membrane"/>
    <property type="evidence" value="ECO:0007669"/>
    <property type="project" value="UniProtKB-ARBA"/>
</dbReference>
<protein>
    <submittedName>
        <fullName evidence="7">Cobalt transport protein</fullName>
    </submittedName>
</protein>
<evidence type="ECO:0000256" key="4">
    <source>
        <dbReference type="ARBA" id="ARBA00022989"/>
    </source>
</evidence>
<dbReference type="PANTHER" id="PTHR34857">
    <property type="entry name" value="SLL0384 PROTEIN"/>
    <property type="match status" value="1"/>
</dbReference>
<evidence type="ECO:0000256" key="2">
    <source>
        <dbReference type="ARBA" id="ARBA00022475"/>
    </source>
</evidence>
<proteinExistence type="predicted"/>
<evidence type="ECO:0000256" key="6">
    <source>
        <dbReference type="SAM" id="Phobius"/>
    </source>
</evidence>
<organism evidence="7 8">
    <name type="scientific">Shuttleworthella satelles DSM 14600</name>
    <dbReference type="NCBI Taxonomy" id="626523"/>
    <lineage>
        <taxon>Bacteria</taxon>
        <taxon>Bacillati</taxon>
        <taxon>Bacillota</taxon>
        <taxon>Clostridia</taxon>
        <taxon>Lachnospirales</taxon>
        <taxon>Lachnospiraceae</taxon>
        <taxon>Shuttleworthella</taxon>
    </lineage>
</organism>
<evidence type="ECO:0000256" key="3">
    <source>
        <dbReference type="ARBA" id="ARBA00022692"/>
    </source>
</evidence>
<dbReference type="AlphaFoldDB" id="C4GDN9"/>
<feature type="transmembrane region" description="Helical" evidence="6">
    <location>
        <begin position="222"/>
        <end position="241"/>
    </location>
</feature>
<comment type="subcellular location">
    <subcellularLocation>
        <location evidence="1">Membrane</location>
        <topology evidence="1">Multi-pass membrane protein</topology>
    </subcellularLocation>
</comment>
<feature type="transmembrane region" description="Helical" evidence="6">
    <location>
        <begin position="92"/>
        <end position="112"/>
    </location>
</feature>